<gene>
    <name evidence="4" type="ORF">C4B63_63g82</name>
</gene>
<evidence type="ECO:0000256" key="1">
    <source>
        <dbReference type="SAM" id="MobiDB-lite"/>
    </source>
</evidence>
<accession>A0A2V2UYU8</accession>
<organism evidence="4 5">
    <name type="scientific">Trypanosoma cruzi</name>
    <dbReference type="NCBI Taxonomy" id="5693"/>
    <lineage>
        <taxon>Eukaryota</taxon>
        <taxon>Discoba</taxon>
        <taxon>Euglenozoa</taxon>
        <taxon>Kinetoplastea</taxon>
        <taxon>Metakinetoplastina</taxon>
        <taxon>Trypanosomatida</taxon>
        <taxon>Trypanosomatidae</taxon>
        <taxon>Trypanosoma</taxon>
        <taxon>Schizotrypanum</taxon>
    </lineage>
</organism>
<keyword evidence="2" id="KW-0472">Membrane</keyword>
<dbReference type="OrthoDB" id="248004at2759"/>
<evidence type="ECO:0000313" key="5">
    <source>
        <dbReference type="Proteomes" id="UP000246121"/>
    </source>
</evidence>
<evidence type="ECO:0000256" key="3">
    <source>
        <dbReference type="SAM" id="SignalP"/>
    </source>
</evidence>
<dbReference type="VEuPathDB" id="TriTrypDB:TcCLB.506249.30"/>
<feature type="signal peptide" evidence="3">
    <location>
        <begin position="1"/>
        <end position="21"/>
    </location>
</feature>
<dbReference type="Pfam" id="PF03134">
    <property type="entry name" value="TB2_DP1_HVA22"/>
    <property type="match status" value="1"/>
</dbReference>
<dbReference type="InterPro" id="IPR004345">
    <property type="entry name" value="TB2_DP1_HVA22"/>
</dbReference>
<dbReference type="VEuPathDB" id="TriTrypDB:BCY84_11377"/>
<dbReference type="VEuPathDB" id="TriTrypDB:TCDM_08171"/>
<dbReference type="VEuPathDB" id="TriTrypDB:TcG_08614"/>
<dbReference type="VEuPathDB" id="TriTrypDB:TcBrA4_0012610"/>
<dbReference type="VEuPathDB" id="TriTrypDB:C4B63_63g82"/>
<dbReference type="VEuPathDB" id="TriTrypDB:TcCL_ESM06879"/>
<proteinExistence type="predicted"/>
<name>A0A2V2UYU8_TRYCR</name>
<feature type="chain" id="PRO_5030058644" evidence="3">
    <location>
        <begin position="22"/>
        <end position="195"/>
    </location>
</feature>
<dbReference type="EMBL" id="PRFA01000063">
    <property type="protein sequence ID" value="PWU89151.1"/>
    <property type="molecule type" value="Genomic_DNA"/>
</dbReference>
<keyword evidence="2" id="KW-1133">Transmembrane helix</keyword>
<comment type="caution">
    <text evidence="4">The sequence shown here is derived from an EMBL/GenBank/DDBJ whole genome shotgun (WGS) entry which is preliminary data.</text>
</comment>
<sequence>MLCSLVEFLLWVVACVQPLLAGVQLCRSAREGRSVDAALITNLTLAMILLWLLELLDVLFLSYLLSMRTLYISARAIFSLYLLHPRFCGATRVYNRFLASSVAYYAPLVDGFAVRHLVELEHSGFICYLSNAGRSLMLISVDLLDVASQLVFSASTSTGPSEKKKGAGGPDVVESTTVPPQLSDIFLSQSSDFED</sequence>
<protein>
    <submittedName>
        <fullName evidence="4">Uncharacterized protein</fullName>
    </submittedName>
</protein>
<dbReference type="Proteomes" id="UP000246121">
    <property type="component" value="Unassembled WGS sequence"/>
</dbReference>
<feature type="region of interest" description="Disordered" evidence="1">
    <location>
        <begin position="156"/>
        <end position="177"/>
    </location>
</feature>
<keyword evidence="2" id="KW-0812">Transmembrane</keyword>
<dbReference type="AlphaFoldDB" id="A0A2V2UYU8"/>
<evidence type="ECO:0000313" key="4">
    <source>
        <dbReference type="EMBL" id="PWU89151.1"/>
    </source>
</evidence>
<dbReference type="VEuPathDB" id="TriTrypDB:TcCLB.508231.220"/>
<evidence type="ECO:0000256" key="2">
    <source>
        <dbReference type="SAM" id="Phobius"/>
    </source>
</evidence>
<dbReference type="VEuPathDB" id="TriTrypDB:C3747_91g96"/>
<reference evidence="4 5" key="1">
    <citation type="journal article" date="2018" name="Microb. Genom.">
        <title>Expanding an expanded genome: long-read sequencing of Trypanosoma cruzi.</title>
        <authorList>
            <person name="Berna L."/>
            <person name="Rodriguez M."/>
            <person name="Chiribao M.L."/>
            <person name="Parodi-Talice A."/>
            <person name="Pita S."/>
            <person name="Rijo G."/>
            <person name="Alvarez-Valin F."/>
            <person name="Robello C."/>
        </authorList>
    </citation>
    <scope>NUCLEOTIDE SEQUENCE [LARGE SCALE GENOMIC DNA]</scope>
    <source>
        <strain evidence="4 5">Dm28c</strain>
    </source>
</reference>
<keyword evidence="3" id="KW-0732">Signal</keyword>
<feature type="transmembrane region" description="Helical" evidence="2">
    <location>
        <begin position="45"/>
        <end position="65"/>
    </location>
</feature>